<comment type="caution">
    <text evidence="4">The sequence shown here is derived from an EMBL/GenBank/DDBJ whole genome shotgun (WGS) entry which is preliminary data.</text>
</comment>
<dbReference type="EMBL" id="LCEB01000001">
    <property type="protein sequence ID" value="KKS65537.1"/>
    <property type="molecule type" value="Genomic_DNA"/>
</dbReference>
<dbReference type="InterPro" id="IPR020084">
    <property type="entry name" value="NUDIX_hydrolase_CS"/>
</dbReference>
<dbReference type="PROSITE" id="PS00893">
    <property type="entry name" value="NUDIX_BOX"/>
    <property type="match status" value="1"/>
</dbReference>
<dbReference type="Gene3D" id="3.90.79.10">
    <property type="entry name" value="Nucleoside Triphosphate Pyrophosphohydrolase"/>
    <property type="match status" value="1"/>
</dbReference>
<proteinExistence type="predicted"/>
<evidence type="ECO:0000313" key="4">
    <source>
        <dbReference type="EMBL" id="KKS65537.1"/>
    </source>
</evidence>
<dbReference type="CDD" id="cd02883">
    <property type="entry name" value="NUDIX_Hydrolase"/>
    <property type="match status" value="1"/>
</dbReference>
<evidence type="ECO:0000259" key="3">
    <source>
        <dbReference type="PROSITE" id="PS51462"/>
    </source>
</evidence>
<protein>
    <recommendedName>
        <fullName evidence="3">Nudix hydrolase domain-containing protein</fullName>
    </recommendedName>
</protein>
<evidence type="ECO:0000313" key="5">
    <source>
        <dbReference type="Proteomes" id="UP000034135"/>
    </source>
</evidence>
<dbReference type="SUPFAM" id="SSF55811">
    <property type="entry name" value="Nudix"/>
    <property type="match status" value="1"/>
</dbReference>
<gene>
    <name evidence="4" type="ORF">UV33_C0001G0015</name>
</gene>
<reference evidence="4 5" key="1">
    <citation type="journal article" date="2015" name="Nature">
        <title>rRNA introns, odd ribosomes, and small enigmatic genomes across a large radiation of phyla.</title>
        <authorList>
            <person name="Brown C.T."/>
            <person name="Hug L.A."/>
            <person name="Thomas B.C."/>
            <person name="Sharon I."/>
            <person name="Castelle C.J."/>
            <person name="Singh A."/>
            <person name="Wilkins M.J."/>
            <person name="Williams K.H."/>
            <person name="Banfield J.F."/>
        </authorList>
    </citation>
    <scope>NUCLEOTIDE SEQUENCE [LARGE SCALE GENOMIC DNA]</scope>
</reference>
<organism evidence="4 5">
    <name type="scientific">Candidatus Daviesbacteria bacterium GW2011_GWA1_42_6</name>
    <dbReference type="NCBI Taxonomy" id="1618420"/>
    <lineage>
        <taxon>Bacteria</taxon>
        <taxon>Candidatus Daviesiibacteriota</taxon>
    </lineage>
</organism>
<dbReference type="PROSITE" id="PS51462">
    <property type="entry name" value="NUDIX"/>
    <property type="match status" value="1"/>
</dbReference>
<dbReference type="InterPro" id="IPR000086">
    <property type="entry name" value="NUDIX_hydrolase_dom"/>
</dbReference>
<dbReference type="InterPro" id="IPR015797">
    <property type="entry name" value="NUDIX_hydrolase-like_dom_sf"/>
</dbReference>
<dbReference type="GO" id="GO:0016787">
    <property type="term" value="F:hydrolase activity"/>
    <property type="evidence" value="ECO:0007669"/>
    <property type="project" value="UniProtKB-KW"/>
</dbReference>
<keyword evidence="2" id="KW-0378">Hydrolase</keyword>
<dbReference type="PANTHER" id="PTHR43046:SF14">
    <property type="entry name" value="MUTT_NUDIX FAMILY PROTEIN"/>
    <property type="match status" value="1"/>
</dbReference>
<dbReference type="Pfam" id="PF00293">
    <property type="entry name" value="NUDIX"/>
    <property type="match status" value="1"/>
</dbReference>
<dbReference type="PANTHER" id="PTHR43046">
    <property type="entry name" value="GDP-MANNOSE MANNOSYL HYDROLASE"/>
    <property type="match status" value="1"/>
</dbReference>
<comment type="cofactor">
    <cofactor evidence="1">
        <name>Mg(2+)</name>
        <dbReference type="ChEBI" id="CHEBI:18420"/>
    </cofactor>
</comment>
<evidence type="ECO:0000256" key="1">
    <source>
        <dbReference type="ARBA" id="ARBA00001946"/>
    </source>
</evidence>
<accession>A0A0G1AWW8</accession>
<dbReference type="AlphaFoldDB" id="A0A0G1AWW8"/>
<dbReference type="Proteomes" id="UP000034135">
    <property type="component" value="Unassembled WGS sequence"/>
</dbReference>
<name>A0A0G1AWW8_9BACT</name>
<sequence length="170" mass="19816">MDDRITKDAPLVADYHDKGKIYKFRYYELGNYDRLDLNMVRQIYGVCFYLDQMVIVLNGKKRTWGLAGGTPKEGENIQQAFEREVQEETNMQVLRWRLIGVQEVTDPNGSVYYQLRVACKVKPFGDFVSDPGGVITEVKFIDPRDYKNYFNWGEIGEQIINRANQIKSKL</sequence>
<evidence type="ECO:0000256" key="2">
    <source>
        <dbReference type="ARBA" id="ARBA00022801"/>
    </source>
</evidence>
<feature type="domain" description="Nudix hydrolase" evidence="3">
    <location>
        <begin position="14"/>
        <end position="163"/>
    </location>
</feature>